<gene>
    <name evidence="1" type="ORF">AVEN_102356-2_1</name>
</gene>
<dbReference type="EMBL" id="BGPR01033285">
    <property type="protein sequence ID" value="GBO07164.1"/>
    <property type="molecule type" value="Genomic_DNA"/>
</dbReference>
<protein>
    <submittedName>
        <fullName evidence="1">Uncharacterized protein</fullName>
    </submittedName>
</protein>
<dbReference type="Proteomes" id="UP000499080">
    <property type="component" value="Unassembled WGS sequence"/>
</dbReference>
<organism evidence="1 2">
    <name type="scientific">Araneus ventricosus</name>
    <name type="common">Orbweaver spider</name>
    <name type="synonym">Epeira ventricosa</name>
    <dbReference type="NCBI Taxonomy" id="182803"/>
    <lineage>
        <taxon>Eukaryota</taxon>
        <taxon>Metazoa</taxon>
        <taxon>Ecdysozoa</taxon>
        <taxon>Arthropoda</taxon>
        <taxon>Chelicerata</taxon>
        <taxon>Arachnida</taxon>
        <taxon>Araneae</taxon>
        <taxon>Araneomorphae</taxon>
        <taxon>Entelegynae</taxon>
        <taxon>Araneoidea</taxon>
        <taxon>Araneidae</taxon>
        <taxon>Araneus</taxon>
    </lineage>
</organism>
<reference evidence="1 2" key="1">
    <citation type="journal article" date="2019" name="Sci. Rep.">
        <title>Orb-weaving spider Araneus ventricosus genome elucidates the spidroin gene catalogue.</title>
        <authorList>
            <person name="Kono N."/>
            <person name="Nakamura H."/>
            <person name="Ohtoshi R."/>
            <person name="Moran D.A.P."/>
            <person name="Shinohara A."/>
            <person name="Yoshida Y."/>
            <person name="Fujiwara M."/>
            <person name="Mori M."/>
            <person name="Tomita M."/>
            <person name="Arakawa K."/>
        </authorList>
    </citation>
    <scope>NUCLEOTIDE SEQUENCE [LARGE SCALE GENOMIC DNA]</scope>
</reference>
<name>A0A4Y2U580_ARAVE</name>
<dbReference type="AlphaFoldDB" id="A0A4Y2U580"/>
<feature type="non-terminal residue" evidence="1">
    <location>
        <position position="1"/>
    </location>
</feature>
<evidence type="ECO:0000313" key="2">
    <source>
        <dbReference type="Proteomes" id="UP000499080"/>
    </source>
</evidence>
<accession>A0A4Y2U580</accession>
<evidence type="ECO:0000313" key="1">
    <source>
        <dbReference type="EMBL" id="GBO07164.1"/>
    </source>
</evidence>
<sequence length="81" mass="9342">ELVETFTLRSELINMTDILILSQPLTYDELINPVADLNLEMISAQNCRKQAEKPSGRPNSLKQNKRTIQIYRHKVGWLFGV</sequence>
<keyword evidence="2" id="KW-1185">Reference proteome</keyword>
<proteinExistence type="predicted"/>
<comment type="caution">
    <text evidence="1">The sequence shown here is derived from an EMBL/GenBank/DDBJ whole genome shotgun (WGS) entry which is preliminary data.</text>
</comment>